<protein>
    <submittedName>
        <fullName evidence="1">Uncharacterized protein</fullName>
    </submittedName>
</protein>
<dbReference type="KEGG" id="pact:CA264_16865"/>
<gene>
    <name evidence="1" type="ORF">CA264_16865</name>
</gene>
<dbReference type="OrthoDB" id="853520at2"/>
<accession>A0A1X9YY73</accession>
<dbReference type="STRING" id="709015.GCA_000472485_03406"/>
<organism evidence="1 2">
    <name type="scientific">Pontibacter actiniarum</name>
    <dbReference type="NCBI Taxonomy" id="323450"/>
    <lineage>
        <taxon>Bacteria</taxon>
        <taxon>Pseudomonadati</taxon>
        <taxon>Bacteroidota</taxon>
        <taxon>Cytophagia</taxon>
        <taxon>Cytophagales</taxon>
        <taxon>Hymenobacteraceae</taxon>
        <taxon>Pontibacter</taxon>
    </lineage>
</organism>
<evidence type="ECO:0000313" key="1">
    <source>
        <dbReference type="EMBL" id="ARS37920.1"/>
    </source>
</evidence>
<evidence type="ECO:0000313" key="2">
    <source>
        <dbReference type="Proteomes" id="UP000266292"/>
    </source>
</evidence>
<reference evidence="2" key="1">
    <citation type="submission" date="2017-05" db="EMBL/GenBank/DDBJ databases">
        <authorList>
            <person name="Ray J."/>
            <person name="Price M."/>
            <person name="Deutschbauer A."/>
        </authorList>
    </citation>
    <scope>NUCLEOTIDE SEQUENCE [LARGE SCALE GENOMIC DNA]</scope>
    <source>
        <strain evidence="2">DSM 19842</strain>
    </source>
</reference>
<keyword evidence="2" id="KW-1185">Reference proteome</keyword>
<proteinExistence type="predicted"/>
<name>A0A1X9YY73_9BACT</name>
<dbReference type="EMBL" id="CP021235">
    <property type="protein sequence ID" value="ARS37920.1"/>
    <property type="molecule type" value="Genomic_DNA"/>
</dbReference>
<dbReference type="Proteomes" id="UP000266292">
    <property type="component" value="Chromosome"/>
</dbReference>
<dbReference type="AlphaFoldDB" id="A0A1X9YY73"/>
<sequence>MKLLRNITLDKYNFYADGGTRKIFSVGYEDLTTLIFYQDMNNKFKLVVAKEKDPPLIIEKSITRAEAFRLMNTRP</sequence>